<dbReference type="PANTHER" id="PTHR43806">
    <property type="entry name" value="PEPTIDASE S8"/>
    <property type="match status" value="1"/>
</dbReference>
<evidence type="ECO:0000256" key="4">
    <source>
        <dbReference type="ARBA" id="ARBA00022825"/>
    </source>
</evidence>
<dbReference type="InterPro" id="IPR036852">
    <property type="entry name" value="Peptidase_S8/S53_dom_sf"/>
</dbReference>
<proteinExistence type="inferred from homology"/>
<sequence>MKELTSFFRNVKRNEQTSPTTPQHRVKIAIIDDGLDSSLYIIDRTHCRVVAGQSFCTSYSGYIDNYYVPSGNHGTQVASIICQICPEVDLYIARLDDQYTRSGNRVINPASAEKAIMWATDCGVDMICMSWTIEDSDPDGDRRFDGLGKAIDEAYKNRIIMFCSASDQGGSSMVRCYPGHFKDKSIRIGSCSAFDVPSVWVNSKQVDFLLPGENIVIRNSDGTSESQTGSSFATAVAAGLGGLLLYCTLKLGTGIPPSDRNARPQYSEVAKEEEDETSSSEESGPESDAESHETPRRGGVIRGQNGPAKPDKDEEILWDRSRMFNIINQMSVPSGKDQPLLAKPEHFLVEKIKGLLKKKGKGVVDIDKYGWDTNFQAALRKILRQLTETPSRAAFEENFRN</sequence>
<evidence type="ECO:0000313" key="8">
    <source>
        <dbReference type="Proteomes" id="UP001302812"/>
    </source>
</evidence>
<keyword evidence="8" id="KW-1185">Reference proteome</keyword>
<feature type="region of interest" description="Disordered" evidence="5">
    <location>
        <begin position="257"/>
        <end position="312"/>
    </location>
</feature>
<dbReference type="PRINTS" id="PR00723">
    <property type="entry name" value="SUBTILISIN"/>
</dbReference>
<dbReference type="PANTHER" id="PTHR43806:SF11">
    <property type="entry name" value="CEREVISIN-RELATED"/>
    <property type="match status" value="1"/>
</dbReference>
<comment type="similarity">
    <text evidence="1">Belongs to the peptidase S8 family.</text>
</comment>
<evidence type="ECO:0000256" key="3">
    <source>
        <dbReference type="ARBA" id="ARBA00022801"/>
    </source>
</evidence>
<evidence type="ECO:0000313" key="7">
    <source>
        <dbReference type="EMBL" id="KAK4109054.1"/>
    </source>
</evidence>
<evidence type="ECO:0000259" key="6">
    <source>
        <dbReference type="Pfam" id="PF00082"/>
    </source>
</evidence>
<protein>
    <submittedName>
        <fullName evidence="7">Subtilisin-like protein</fullName>
    </submittedName>
</protein>
<dbReference type="GO" id="GO:0006508">
    <property type="term" value="P:proteolysis"/>
    <property type="evidence" value="ECO:0007669"/>
    <property type="project" value="UniProtKB-KW"/>
</dbReference>
<dbReference type="AlphaFoldDB" id="A0AAN6QHU6"/>
<dbReference type="Pfam" id="PF00082">
    <property type="entry name" value="Peptidase_S8"/>
    <property type="match status" value="1"/>
</dbReference>
<dbReference type="Proteomes" id="UP001302812">
    <property type="component" value="Unassembled WGS sequence"/>
</dbReference>
<dbReference type="InterPro" id="IPR050131">
    <property type="entry name" value="Peptidase_S8_subtilisin-like"/>
</dbReference>
<dbReference type="GO" id="GO:0004252">
    <property type="term" value="F:serine-type endopeptidase activity"/>
    <property type="evidence" value="ECO:0007669"/>
    <property type="project" value="InterPro"/>
</dbReference>
<accession>A0AAN6QHU6</accession>
<reference evidence="7" key="2">
    <citation type="submission" date="2023-05" db="EMBL/GenBank/DDBJ databases">
        <authorList>
            <consortium name="Lawrence Berkeley National Laboratory"/>
            <person name="Steindorff A."/>
            <person name="Hensen N."/>
            <person name="Bonometti L."/>
            <person name="Westerberg I."/>
            <person name="Brannstrom I.O."/>
            <person name="Guillou S."/>
            <person name="Cros-Aarteil S."/>
            <person name="Calhoun S."/>
            <person name="Haridas S."/>
            <person name="Kuo A."/>
            <person name="Mondo S."/>
            <person name="Pangilinan J."/>
            <person name="Riley R."/>
            <person name="Labutti K."/>
            <person name="Andreopoulos B."/>
            <person name="Lipzen A."/>
            <person name="Chen C."/>
            <person name="Yanf M."/>
            <person name="Daum C."/>
            <person name="Ng V."/>
            <person name="Clum A."/>
            <person name="Ohm R."/>
            <person name="Martin F."/>
            <person name="Silar P."/>
            <person name="Natvig D."/>
            <person name="Lalanne C."/>
            <person name="Gautier V."/>
            <person name="Ament-Velasquez S.L."/>
            <person name="Kruys A."/>
            <person name="Hutchinson M.I."/>
            <person name="Powell A.J."/>
            <person name="Barry K."/>
            <person name="Miller A.N."/>
            <person name="Grigoriev I.V."/>
            <person name="Debuchy R."/>
            <person name="Gladieux P."/>
            <person name="Thoren M.H."/>
            <person name="Johannesson H."/>
        </authorList>
    </citation>
    <scope>NUCLEOTIDE SEQUENCE</scope>
    <source>
        <strain evidence="7">CBS 508.74</strain>
    </source>
</reference>
<dbReference type="EMBL" id="MU853358">
    <property type="protein sequence ID" value="KAK4109054.1"/>
    <property type="molecule type" value="Genomic_DNA"/>
</dbReference>
<evidence type="ECO:0000256" key="5">
    <source>
        <dbReference type="SAM" id="MobiDB-lite"/>
    </source>
</evidence>
<dbReference type="RefSeq" id="XP_064666624.1">
    <property type="nucleotide sequence ID" value="XM_064815936.1"/>
</dbReference>
<dbReference type="GeneID" id="89940061"/>
<feature type="region of interest" description="Disordered" evidence="5">
    <location>
        <begin position="1"/>
        <end position="22"/>
    </location>
</feature>
<organism evidence="7 8">
    <name type="scientific">Canariomyces notabilis</name>
    <dbReference type="NCBI Taxonomy" id="2074819"/>
    <lineage>
        <taxon>Eukaryota</taxon>
        <taxon>Fungi</taxon>
        <taxon>Dikarya</taxon>
        <taxon>Ascomycota</taxon>
        <taxon>Pezizomycotina</taxon>
        <taxon>Sordariomycetes</taxon>
        <taxon>Sordariomycetidae</taxon>
        <taxon>Sordariales</taxon>
        <taxon>Chaetomiaceae</taxon>
        <taxon>Canariomyces</taxon>
    </lineage>
</organism>
<evidence type="ECO:0000256" key="1">
    <source>
        <dbReference type="ARBA" id="ARBA00011073"/>
    </source>
</evidence>
<feature type="domain" description="Peptidase S8/S53" evidence="6">
    <location>
        <begin position="25"/>
        <end position="245"/>
    </location>
</feature>
<comment type="caution">
    <text evidence="7">The sequence shown here is derived from an EMBL/GenBank/DDBJ whole genome shotgun (WGS) entry which is preliminary data.</text>
</comment>
<dbReference type="InterPro" id="IPR015500">
    <property type="entry name" value="Peptidase_S8_subtilisin-rel"/>
</dbReference>
<dbReference type="InterPro" id="IPR000209">
    <property type="entry name" value="Peptidase_S8/S53_dom"/>
</dbReference>
<keyword evidence="2" id="KW-0645">Protease</keyword>
<reference evidence="7" key="1">
    <citation type="journal article" date="2023" name="Mol. Phylogenet. Evol.">
        <title>Genome-scale phylogeny and comparative genomics of the fungal order Sordariales.</title>
        <authorList>
            <person name="Hensen N."/>
            <person name="Bonometti L."/>
            <person name="Westerberg I."/>
            <person name="Brannstrom I.O."/>
            <person name="Guillou S."/>
            <person name="Cros-Aarteil S."/>
            <person name="Calhoun S."/>
            <person name="Haridas S."/>
            <person name="Kuo A."/>
            <person name="Mondo S."/>
            <person name="Pangilinan J."/>
            <person name="Riley R."/>
            <person name="LaButti K."/>
            <person name="Andreopoulos B."/>
            <person name="Lipzen A."/>
            <person name="Chen C."/>
            <person name="Yan M."/>
            <person name="Daum C."/>
            <person name="Ng V."/>
            <person name="Clum A."/>
            <person name="Steindorff A."/>
            <person name="Ohm R.A."/>
            <person name="Martin F."/>
            <person name="Silar P."/>
            <person name="Natvig D.O."/>
            <person name="Lalanne C."/>
            <person name="Gautier V."/>
            <person name="Ament-Velasquez S.L."/>
            <person name="Kruys A."/>
            <person name="Hutchinson M.I."/>
            <person name="Powell A.J."/>
            <person name="Barry K."/>
            <person name="Miller A.N."/>
            <person name="Grigoriev I.V."/>
            <person name="Debuchy R."/>
            <person name="Gladieux P."/>
            <person name="Hiltunen Thoren M."/>
            <person name="Johannesson H."/>
        </authorList>
    </citation>
    <scope>NUCLEOTIDE SEQUENCE</scope>
    <source>
        <strain evidence="7">CBS 508.74</strain>
    </source>
</reference>
<dbReference type="Gene3D" id="3.40.50.200">
    <property type="entry name" value="Peptidase S8/S53 domain"/>
    <property type="match status" value="1"/>
</dbReference>
<name>A0AAN6QHU6_9PEZI</name>
<dbReference type="SUPFAM" id="SSF52743">
    <property type="entry name" value="Subtilisin-like"/>
    <property type="match status" value="1"/>
</dbReference>
<evidence type="ECO:0000256" key="2">
    <source>
        <dbReference type="ARBA" id="ARBA00022670"/>
    </source>
</evidence>
<keyword evidence="4" id="KW-0720">Serine protease</keyword>
<keyword evidence="3" id="KW-0378">Hydrolase</keyword>
<feature type="compositionally biased region" description="Acidic residues" evidence="5">
    <location>
        <begin position="271"/>
        <end position="288"/>
    </location>
</feature>
<gene>
    <name evidence="7" type="ORF">N656DRAFT_783343</name>
</gene>